<dbReference type="EMBL" id="CP004121">
    <property type="protein sequence ID" value="AGF54146.1"/>
    <property type="molecule type" value="Genomic_DNA"/>
</dbReference>
<dbReference type="HOGENOM" id="CLU_090931_3_0_9"/>
<dbReference type="InterPro" id="IPR010282">
    <property type="entry name" value="Uncharacterised_HutD/Ves"/>
</dbReference>
<dbReference type="Proteomes" id="UP000011728">
    <property type="component" value="Chromosome"/>
</dbReference>
<dbReference type="eggNOG" id="COG3758">
    <property type="taxonomic scope" value="Bacteria"/>
</dbReference>
<dbReference type="PANTHER" id="PTHR37943">
    <property type="entry name" value="PROTEIN VES"/>
    <property type="match status" value="1"/>
</dbReference>
<reference evidence="1 2" key="1">
    <citation type="submission" date="2013-02" db="EMBL/GenBank/DDBJ databases">
        <title>Genome sequence of Clostridium saccharoperbutylacetonicum N1-4(HMT).</title>
        <authorList>
            <person name="Poehlein A."/>
            <person name="Daniel R."/>
        </authorList>
    </citation>
    <scope>NUCLEOTIDE SEQUENCE [LARGE SCALE GENOMIC DNA]</scope>
    <source>
        <strain evidence="2">N1-4(HMT)</strain>
    </source>
</reference>
<organism evidence="1 2">
    <name type="scientific">Clostridium saccharoperbutylacetonicum N1-4(HMT)</name>
    <dbReference type="NCBI Taxonomy" id="931276"/>
    <lineage>
        <taxon>Bacteria</taxon>
        <taxon>Bacillati</taxon>
        <taxon>Bacillota</taxon>
        <taxon>Clostridia</taxon>
        <taxon>Eubacteriales</taxon>
        <taxon>Clostridiaceae</taxon>
        <taxon>Clostridium</taxon>
    </lineage>
</organism>
<dbReference type="SUPFAM" id="SSF51182">
    <property type="entry name" value="RmlC-like cupins"/>
    <property type="match status" value="1"/>
</dbReference>
<dbReference type="OrthoDB" id="9786443at2"/>
<protein>
    <submittedName>
        <fullName evidence="1">HutD-family protein</fullName>
    </submittedName>
</protein>
<dbReference type="PANTHER" id="PTHR37943:SF1">
    <property type="entry name" value="PROTEIN VES"/>
    <property type="match status" value="1"/>
</dbReference>
<dbReference type="STRING" id="36745.CLSAP_03230"/>
<dbReference type="PATRIC" id="fig|931276.5.peg.309"/>
<dbReference type="KEGG" id="csr:Cspa_c03280"/>
<evidence type="ECO:0000313" key="2">
    <source>
        <dbReference type="Proteomes" id="UP000011728"/>
    </source>
</evidence>
<dbReference type="InterPro" id="IPR014710">
    <property type="entry name" value="RmlC-like_jellyroll"/>
</dbReference>
<dbReference type="Pfam" id="PF05962">
    <property type="entry name" value="HutD"/>
    <property type="match status" value="1"/>
</dbReference>
<proteinExistence type="predicted"/>
<dbReference type="RefSeq" id="WP_015390472.1">
    <property type="nucleotide sequence ID" value="NC_020291.1"/>
</dbReference>
<name>M1MGR6_9CLOT</name>
<accession>M1MGR6</accession>
<dbReference type="Gene3D" id="2.60.120.10">
    <property type="entry name" value="Jelly Rolls"/>
    <property type="match status" value="1"/>
</dbReference>
<gene>
    <name evidence="1" type="ORF">Cspa_c03280</name>
</gene>
<sequence length="205" mass="23879">MQYNIKLIKREHYRPTFWSGGMATELITYPPTSNYANRNFLWRLGIAKIDISESTFSELPGVSRKFMVTEGKLTIDHETKYKKLLAPFDQDSFLGDWKTKTYGKASVFNLMTRENYDGELIHFNILPKKQYNFKYKAALNKDLISLCFYVVTGGFKIIIDNKTITAQKNDLLLVDCINSNYFHEFLFSSESLEITNIITSIVYRE</sequence>
<evidence type="ECO:0000313" key="1">
    <source>
        <dbReference type="EMBL" id="AGF54146.1"/>
    </source>
</evidence>
<dbReference type="InterPro" id="IPR011051">
    <property type="entry name" value="RmlC_Cupin_sf"/>
</dbReference>
<keyword evidence="2" id="KW-1185">Reference proteome</keyword>
<dbReference type="AlphaFoldDB" id="M1MGR6"/>